<organism evidence="3 4">
    <name type="scientific">Coniophora puteana (strain RWD-64-598)</name>
    <name type="common">Brown rot fungus</name>
    <dbReference type="NCBI Taxonomy" id="741705"/>
    <lineage>
        <taxon>Eukaryota</taxon>
        <taxon>Fungi</taxon>
        <taxon>Dikarya</taxon>
        <taxon>Basidiomycota</taxon>
        <taxon>Agaricomycotina</taxon>
        <taxon>Agaricomycetes</taxon>
        <taxon>Agaricomycetidae</taxon>
        <taxon>Boletales</taxon>
        <taxon>Coniophorineae</taxon>
        <taxon>Coniophoraceae</taxon>
        <taxon>Coniophora</taxon>
    </lineage>
</organism>
<dbReference type="AlphaFoldDB" id="A0A5M3MRP6"/>
<feature type="transmembrane region" description="Helical" evidence="1">
    <location>
        <begin position="490"/>
        <end position="511"/>
    </location>
</feature>
<keyword evidence="4" id="KW-1185">Reference proteome</keyword>
<reference evidence="4" key="1">
    <citation type="journal article" date="2012" name="Science">
        <title>The Paleozoic origin of enzymatic lignin decomposition reconstructed from 31 fungal genomes.</title>
        <authorList>
            <person name="Floudas D."/>
            <person name="Binder M."/>
            <person name="Riley R."/>
            <person name="Barry K."/>
            <person name="Blanchette R.A."/>
            <person name="Henrissat B."/>
            <person name="Martinez A.T."/>
            <person name="Otillar R."/>
            <person name="Spatafora J.W."/>
            <person name="Yadav J.S."/>
            <person name="Aerts A."/>
            <person name="Benoit I."/>
            <person name="Boyd A."/>
            <person name="Carlson A."/>
            <person name="Copeland A."/>
            <person name="Coutinho P.M."/>
            <person name="de Vries R.P."/>
            <person name="Ferreira P."/>
            <person name="Findley K."/>
            <person name="Foster B."/>
            <person name="Gaskell J."/>
            <person name="Glotzer D."/>
            <person name="Gorecki P."/>
            <person name="Heitman J."/>
            <person name="Hesse C."/>
            <person name="Hori C."/>
            <person name="Igarashi K."/>
            <person name="Jurgens J.A."/>
            <person name="Kallen N."/>
            <person name="Kersten P."/>
            <person name="Kohler A."/>
            <person name="Kuees U."/>
            <person name="Kumar T.K.A."/>
            <person name="Kuo A."/>
            <person name="LaButti K."/>
            <person name="Larrondo L.F."/>
            <person name="Lindquist E."/>
            <person name="Ling A."/>
            <person name="Lombard V."/>
            <person name="Lucas S."/>
            <person name="Lundell T."/>
            <person name="Martin R."/>
            <person name="McLaughlin D.J."/>
            <person name="Morgenstern I."/>
            <person name="Morin E."/>
            <person name="Murat C."/>
            <person name="Nagy L.G."/>
            <person name="Nolan M."/>
            <person name="Ohm R.A."/>
            <person name="Patyshakuliyeva A."/>
            <person name="Rokas A."/>
            <person name="Ruiz-Duenas F.J."/>
            <person name="Sabat G."/>
            <person name="Salamov A."/>
            <person name="Samejima M."/>
            <person name="Schmutz J."/>
            <person name="Slot J.C."/>
            <person name="St John F."/>
            <person name="Stenlid J."/>
            <person name="Sun H."/>
            <person name="Sun S."/>
            <person name="Syed K."/>
            <person name="Tsang A."/>
            <person name="Wiebenga A."/>
            <person name="Young D."/>
            <person name="Pisabarro A."/>
            <person name="Eastwood D.C."/>
            <person name="Martin F."/>
            <person name="Cullen D."/>
            <person name="Grigoriev I.V."/>
            <person name="Hibbett D.S."/>
        </authorList>
    </citation>
    <scope>NUCLEOTIDE SEQUENCE [LARGE SCALE GENOMIC DNA]</scope>
    <source>
        <strain evidence="4">RWD-64-598 SS2</strain>
    </source>
</reference>
<proteinExistence type="predicted"/>
<dbReference type="Proteomes" id="UP000053558">
    <property type="component" value="Unassembled WGS sequence"/>
</dbReference>
<comment type="caution">
    <text evidence="3">The sequence shown here is derived from an EMBL/GenBank/DDBJ whole genome shotgun (WGS) entry which is preliminary data.</text>
</comment>
<dbReference type="GO" id="GO:0016020">
    <property type="term" value="C:membrane"/>
    <property type="evidence" value="ECO:0007669"/>
    <property type="project" value="TreeGrafter"/>
</dbReference>
<dbReference type="GeneID" id="19199677"/>
<name>A0A5M3MRP6_CONPW</name>
<feature type="transmembrane region" description="Helical" evidence="1">
    <location>
        <begin position="361"/>
        <end position="388"/>
    </location>
</feature>
<keyword evidence="1" id="KW-0812">Transmembrane</keyword>
<dbReference type="PANTHER" id="PTHR34814:SF1">
    <property type="entry name" value="NITROSOGUANIDINE RESISTANCE PROTEIN SNG1"/>
    <property type="match status" value="1"/>
</dbReference>
<dbReference type="KEGG" id="cput:CONPUDRAFT_122251"/>
<feature type="transmembrane region" description="Helical" evidence="1">
    <location>
        <begin position="317"/>
        <end position="340"/>
    </location>
</feature>
<accession>A0A5M3MRP6</accession>
<feature type="domain" description="DUF3533" evidence="2">
    <location>
        <begin position="112"/>
        <end position="501"/>
    </location>
</feature>
<dbReference type="EMBL" id="JH711577">
    <property type="protein sequence ID" value="EIW81756.1"/>
    <property type="molecule type" value="Genomic_DNA"/>
</dbReference>
<dbReference type="Pfam" id="PF12051">
    <property type="entry name" value="DUF3533"/>
    <property type="match status" value="1"/>
</dbReference>
<dbReference type="PANTHER" id="PTHR34814">
    <property type="entry name" value="NITROSOGUANIDINE RESISTANCE PROTEIN SNG1"/>
    <property type="match status" value="1"/>
</dbReference>
<evidence type="ECO:0000313" key="4">
    <source>
        <dbReference type="Proteomes" id="UP000053558"/>
    </source>
</evidence>
<dbReference type="OMA" id="ESHYRDP"/>
<dbReference type="InterPro" id="IPR022703">
    <property type="entry name" value="DUF3533"/>
</dbReference>
<feature type="transmembrane region" description="Helical" evidence="1">
    <location>
        <begin position="400"/>
        <end position="422"/>
    </location>
</feature>
<gene>
    <name evidence="3" type="ORF">CONPUDRAFT_122251</name>
</gene>
<dbReference type="OrthoDB" id="2140105at2759"/>
<sequence>MRSYRATIIIDNGQRLSGGSDQFAARITNSNDNEEDEAYKLETLPRFPSGGHPSSGTLNAAFREFEKENRGKDAEATQVAAAPAKGPPRVSLFDPSIAAKRWTYMRLYGKYVVYLILLMWAFLPIYLAAHTSPNSHVDNLSVWVVDKDGGTVGEAMRQAVQGGLDGAQGLVLGYDFRGTNNASVGTDEDLEYAVWDEQTWALMHTRAANEGATSNITSYLAGNNPDYSPTETPAITIWYNEARNLFAADFYVIPLMQPLVSIASGNAANSIISQFISNNTANQTALSHFVQATAQLSTNGAIEGGLVNFAYTNIRPYFATNVAGVTTVGFVLILIFSFLLTMANAAMRAILAPHLTIKSYVLLRLAAPLLAYIPLSLSFATVTLAFHVPWDTKYTEVQGFGLFWITVYLMMCSLGLATEFAIYVVTPKFAPFAMVILILTNINLVEYPLEMLPGIEKYGRAWPFYHAHSQGLEIIQTITFNTKSHIRQNIPILVGWALLNVLTISLSTAFMEWRLRRKQV</sequence>
<feature type="transmembrane region" description="Helical" evidence="1">
    <location>
        <begin position="111"/>
        <end position="129"/>
    </location>
</feature>
<protein>
    <recommendedName>
        <fullName evidence="2">DUF3533 domain-containing protein</fullName>
    </recommendedName>
</protein>
<dbReference type="InterPro" id="IPR053001">
    <property type="entry name" value="MNNG_permease-like"/>
</dbReference>
<keyword evidence="1" id="KW-0472">Membrane</keyword>
<keyword evidence="1" id="KW-1133">Transmembrane helix</keyword>
<dbReference type="RefSeq" id="XP_007767643.1">
    <property type="nucleotide sequence ID" value="XM_007769453.1"/>
</dbReference>
<evidence type="ECO:0000256" key="1">
    <source>
        <dbReference type="SAM" id="Phobius"/>
    </source>
</evidence>
<evidence type="ECO:0000313" key="3">
    <source>
        <dbReference type="EMBL" id="EIW81756.1"/>
    </source>
</evidence>
<evidence type="ECO:0000259" key="2">
    <source>
        <dbReference type="Pfam" id="PF12051"/>
    </source>
</evidence>